<accession>A0A8T0GFL7</accession>
<feature type="compositionally biased region" description="Low complexity" evidence="1">
    <location>
        <begin position="199"/>
        <end position="208"/>
    </location>
</feature>
<feature type="transmembrane region" description="Helical" evidence="2">
    <location>
        <begin position="77"/>
        <end position="97"/>
    </location>
</feature>
<feature type="transmembrane region" description="Helical" evidence="2">
    <location>
        <begin position="17"/>
        <end position="39"/>
    </location>
</feature>
<keyword evidence="4" id="KW-1185">Reference proteome</keyword>
<feature type="transmembrane region" description="Helical" evidence="2">
    <location>
        <begin position="46"/>
        <end position="65"/>
    </location>
</feature>
<reference evidence="3 4" key="1">
    <citation type="submission" date="2020-06" db="EMBL/GenBank/DDBJ databases">
        <title>WGS assembly of Ceratodon purpureus strain R40.</title>
        <authorList>
            <person name="Carey S.B."/>
            <person name="Jenkins J."/>
            <person name="Shu S."/>
            <person name="Lovell J.T."/>
            <person name="Sreedasyam A."/>
            <person name="Maumus F."/>
            <person name="Tiley G.P."/>
            <person name="Fernandez-Pozo N."/>
            <person name="Barry K."/>
            <person name="Chen C."/>
            <person name="Wang M."/>
            <person name="Lipzen A."/>
            <person name="Daum C."/>
            <person name="Saski C.A."/>
            <person name="Payton A.C."/>
            <person name="Mcbreen J.C."/>
            <person name="Conrad R.E."/>
            <person name="Kollar L.M."/>
            <person name="Olsson S."/>
            <person name="Huttunen S."/>
            <person name="Landis J.B."/>
            <person name="Wickett N.J."/>
            <person name="Johnson M.G."/>
            <person name="Rensing S.A."/>
            <person name="Grimwood J."/>
            <person name="Schmutz J."/>
            <person name="Mcdaniel S.F."/>
        </authorList>
    </citation>
    <scope>NUCLEOTIDE SEQUENCE [LARGE SCALE GENOMIC DNA]</scope>
    <source>
        <strain evidence="3 4">R40</strain>
    </source>
</reference>
<keyword evidence="2" id="KW-0472">Membrane</keyword>
<feature type="transmembrane region" description="Helical" evidence="2">
    <location>
        <begin position="118"/>
        <end position="142"/>
    </location>
</feature>
<protein>
    <submittedName>
        <fullName evidence="3">Uncharacterized protein</fullName>
    </submittedName>
</protein>
<dbReference type="Proteomes" id="UP000822688">
    <property type="component" value="Chromosome 11"/>
</dbReference>
<organism evidence="3 4">
    <name type="scientific">Ceratodon purpureus</name>
    <name type="common">Fire moss</name>
    <name type="synonym">Dicranum purpureum</name>
    <dbReference type="NCBI Taxonomy" id="3225"/>
    <lineage>
        <taxon>Eukaryota</taxon>
        <taxon>Viridiplantae</taxon>
        <taxon>Streptophyta</taxon>
        <taxon>Embryophyta</taxon>
        <taxon>Bryophyta</taxon>
        <taxon>Bryophytina</taxon>
        <taxon>Bryopsida</taxon>
        <taxon>Dicranidae</taxon>
        <taxon>Pseudoditrichales</taxon>
        <taxon>Ditrichaceae</taxon>
        <taxon>Ceratodon</taxon>
    </lineage>
</organism>
<gene>
    <name evidence="3" type="ORF">KC19_11G130900</name>
</gene>
<dbReference type="AlphaFoldDB" id="A0A8T0GFL7"/>
<evidence type="ECO:0000256" key="1">
    <source>
        <dbReference type="SAM" id="MobiDB-lite"/>
    </source>
</evidence>
<dbReference type="PANTHER" id="PTHR39113:SF1">
    <property type="entry name" value="MEMBRANE LIPOPROTEIN"/>
    <property type="match status" value="1"/>
</dbReference>
<sequence length="208" mass="22607">MAGRGFKGHIAVCSTTLLLILNLLVLAGGIASVVLLFIIEHQPSRAAWLIVIAGAFTIASGLIGLCSSTRRGCFTLQLVLLAFSVIGLFATAFAIFFRPTQVRRALDKPFYDASMTTTLLRVLSAVMFVTGVVQVMVLTLGICVNCCDLNDYYEDIEMTRSMNAKEAKEAEKRAARREESKSTQLAEQMKEKYGKWTDKGAAGAAAKK</sequence>
<proteinExistence type="predicted"/>
<evidence type="ECO:0000313" key="4">
    <source>
        <dbReference type="Proteomes" id="UP000822688"/>
    </source>
</evidence>
<keyword evidence="2" id="KW-0812">Transmembrane</keyword>
<dbReference type="PANTHER" id="PTHR39113">
    <property type="entry name" value="MEMBRANE LIPOPROTEIN-RELATED"/>
    <property type="match status" value="1"/>
</dbReference>
<feature type="compositionally biased region" description="Basic and acidic residues" evidence="1">
    <location>
        <begin position="188"/>
        <end position="198"/>
    </location>
</feature>
<feature type="region of interest" description="Disordered" evidence="1">
    <location>
        <begin position="167"/>
        <end position="208"/>
    </location>
</feature>
<feature type="compositionally biased region" description="Basic and acidic residues" evidence="1">
    <location>
        <begin position="167"/>
        <end position="181"/>
    </location>
</feature>
<name>A0A8T0GFL7_CERPU</name>
<evidence type="ECO:0000256" key="2">
    <source>
        <dbReference type="SAM" id="Phobius"/>
    </source>
</evidence>
<evidence type="ECO:0000313" key="3">
    <source>
        <dbReference type="EMBL" id="KAG0557445.1"/>
    </source>
</evidence>
<comment type="caution">
    <text evidence="3">The sequence shown here is derived from an EMBL/GenBank/DDBJ whole genome shotgun (WGS) entry which is preliminary data.</text>
</comment>
<keyword evidence="2" id="KW-1133">Transmembrane helix</keyword>
<dbReference type="EMBL" id="CM026432">
    <property type="protein sequence ID" value="KAG0557445.1"/>
    <property type="molecule type" value="Genomic_DNA"/>
</dbReference>